<evidence type="ECO:0000256" key="3">
    <source>
        <dbReference type="ARBA" id="ARBA00022525"/>
    </source>
</evidence>
<sequence length="211" mass="23760">MIKPKMFFSTILLFFLLFIPILQAANNNNIIDLNGSFSENGNLFDLDNLKPGDWAEREITISNQTDHDITYDMDLRHLDGSEMFYQQLSLEITKGDDVLFHDKLSQFTLMTDLPLLANSEDNIAFYLTFPPESGNEYQGLTTNAEIIITAYDDTETETSTFPISTDSQSTSDSLLPNTATIMFNVLLIGCILLLAGAFVLLYLKRNKSAEE</sequence>
<dbReference type="RefSeq" id="WP_091484876.1">
    <property type="nucleotide sequence ID" value="NZ_FOTR01000010.1"/>
</dbReference>
<evidence type="ECO:0000313" key="10">
    <source>
        <dbReference type="Proteomes" id="UP000198565"/>
    </source>
</evidence>
<keyword evidence="5" id="KW-0572">Peptidoglycan-anchor</keyword>
<keyword evidence="6" id="KW-0812">Transmembrane</keyword>
<reference evidence="10" key="1">
    <citation type="submission" date="2016-10" db="EMBL/GenBank/DDBJ databases">
        <authorList>
            <person name="Varghese N."/>
            <person name="Submissions S."/>
        </authorList>
    </citation>
    <scope>NUCLEOTIDE SEQUENCE [LARGE SCALE GENOMIC DNA]</scope>
    <source>
        <strain evidence="10">CGMCC 1.4250</strain>
    </source>
</reference>
<keyword evidence="3" id="KW-0964">Secreted</keyword>
<evidence type="ECO:0000313" key="9">
    <source>
        <dbReference type="EMBL" id="SFM23410.1"/>
    </source>
</evidence>
<keyword evidence="4 7" id="KW-0732">Signal</keyword>
<evidence type="ECO:0000256" key="2">
    <source>
        <dbReference type="ARBA" id="ARBA00022512"/>
    </source>
</evidence>
<dbReference type="STRING" id="334253.SAMN04487943_110104"/>
<organism evidence="9 10">
    <name type="scientific">Gracilibacillus orientalis</name>
    <dbReference type="NCBI Taxonomy" id="334253"/>
    <lineage>
        <taxon>Bacteria</taxon>
        <taxon>Bacillati</taxon>
        <taxon>Bacillota</taxon>
        <taxon>Bacilli</taxon>
        <taxon>Bacillales</taxon>
        <taxon>Bacillaceae</taxon>
        <taxon>Gracilibacillus</taxon>
    </lineage>
</organism>
<dbReference type="Pfam" id="PF00746">
    <property type="entry name" value="Gram_pos_anchor"/>
    <property type="match status" value="1"/>
</dbReference>
<keyword evidence="10" id="KW-1185">Reference proteome</keyword>
<dbReference type="AlphaFoldDB" id="A0A1I4P749"/>
<keyword evidence="6" id="KW-0472">Membrane</keyword>
<feature type="transmembrane region" description="Helical" evidence="6">
    <location>
        <begin position="181"/>
        <end position="203"/>
    </location>
</feature>
<protein>
    <submittedName>
        <fullName evidence="9">LPXTG-motif cell wall anchor domain-containing protein</fullName>
    </submittedName>
</protein>
<dbReference type="NCBIfam" id="TIGR01167">
    <property type="entry name" value="LPXTG_anchor"/>
    <property type="match status" value="1"/>
</dbReference>
<keyword evidence="2" id="KW-0134">Cell wall</keyword>
<feature type="signal peptide" evidence="7">
    <location>
        <begin position="1"/>
        <end position="24"/>
    </location>
</feature>
<accession>A0A1I4P749</accession>
<comment type="subcellular location">
    <subcellularLocation>
        <location evidence="1">Secreted</location>
        <location evidence="1">Cell wall</location>
        <topology evidence="1">Peptidoglycan-anchor</topology>
    </subcellularLocation>
</comment>
<evidence type="ECO:0000259" key="8">
    <source>
        <dbReference type="Pfam" id="PF00746"/>
    </source>
</evidence>
<name>A0A1I4P749_9BACI</name>
<gene>
    <name evidence="9" type="ORF">SAMN04487943_110104</name>
</gene>
<evidence type="ECO:0000256" key="1">
    <source>
        <dbReference type="ARBA" id="ARBA00004168"/>
    </source>
</evidence>
<evidence type="ECO:0000256" key="4">
    <source>
        <dbReference type="ARBA" id="ARBA00022729"/>
    </source>
</evidence>
<proteinExistence type="predicted"/>
<evidence type="ECO:0000256" key="6">
    <source>
        <dbReference type="SAM" id="Phobius"/>
    </source>
</evidence>
<dbReference type="Proteomes" id="UP000198565">
    <property type="component" value="Unassembled WGS sequence"/>
</dbReference>
<dbReference type="OrthoDB" id="2566057at2"/>
<keyword evidence="6" id="KW-1133">Transmembrane helix</keyword>
<evidence type="ECO:0000256" key="5">
    <source>
        <dbReference type="ARBA" id="ARBA00023088"/>
    </source>
</evidence>
<feature type="chain" id="PRO_5011779341" evidence="7">
    <location>
        <begin position="25"/>
        <end position="211"/>
    </location>
</feature>
<feature type="domain" description="Gram-positive cocci surface proteins LPxTG" evidence="8">
    <location>
        <begin position="169"/>
        <end position="207"/>
    </location>
</feature>
<dbReference type="EMBL" id="FOTR01000010">
    <property type="protein sequence ID" value="SFM23410.1"/>
    <property type="molecule type" value="Genomic_DNA"/>
</dbReference>
<evidence type="ECO:0000256" key="7">
    <source>
        <dbReference type="SAM" id="SignalP"/>
    </source>
</evidence>
<dbReference type="InterPro" id="IPR019931">
    <property type="entry name" value="LPXTG_anchor"/>
</dbReference>